<proteinExistence type="predicted"/>
<reference evidence="2 3" key="1">
    <citation type="submission" date="2020-02" db="EMBL/GenBank/DDBJ databases">
        <title>Streptomyces malaysiensis DSM14702 (JHCC583434, PFL_A843) Genome sequencing and assembly.</title>
        <authorList>
            <person name="Samborskyy M."/>
        </authorList>
    </citation>
    <scope>NUCLEOTIDE SEQUENCE [LARGE SCALE GENOMIC DNA]</scope>
    <source>
        <strain evidence="2 3">DSM 14702</strain>
    </source>
</reference>
<accession>A0A7X5X080</accession>
<protein>
    <submittedName>
        <fullName evidence="2">Uncharacterized protein</fullName>
    </submittedName>
</protein>
<sequence length="76" mass="7972">MQGQEADPALAEATGADGSSGQSEEPYGSRTEAAAHTGAFLARHATAYDRDAAHAECIEPHRDPDGEYVDCDGRPL</sequence>
<evidence type="ECO:0000313" key="3">
    <source>
        <dbReference type="Proteomes" id="UP000536624"/>
    </source>
</evidence>
<name>A0A7X5X080_STRMQ</name>
<organism evidence="2 3">
    <name type="scientific">Streptomyces malaysiensis</name>
    <dbReference type="NCBI Taxonomy" id="92644"/>
    <lineage>
        <taxon>Bacteria</taxon>
        <taxon>Bacillati</taxon>
        <taxon>Actinomycetota</taxon>
        <taxon>Actinomycetes</taxon>
        <taxon>Kitasatosporales</taxon>
        <taxon>Streptomycetaceae</taxon>
        <taxon>Streptomyces</taxon>
        <taxon>Streptomyces violaceusniger group</taxon>
    </lineage>
</organism>
<evidence type="ECO:0000313" key="2">
    <source>
        <dbReference type="EMBL" id="NIY64276.1"/>
    </source>
</evidence>
<gene>
    <name evidence="2" type="ORF">SMALB_2234</name>
</gene>
<dbReference type="AlphaFoldDB" id="A0A7X5X080"/>
<evidence type="ECO:0000256" key="1">
    <source>
        <dbReference type="SAM" id="MobiDB-lite"/>
    </source>
</evidence>
<comment type="caution">
    <text evidence="2">The sequence shown here is derived from an EMBL/GenBank/DDBJ whole genome shotgun (WGS) entry which is preliminary data.</text>
</comment>
<feature type="region of interest" description="Disordered" evidence="1">
    <location>
        <begin position="1"/>
        <end position="35"/>
    </location>
</feature>
<dbReference type="EMBL" id="JAALLH010000001">
    <property type="protein sequence ID" value="NIY64276.1"/>
    <property type="molecule type" value="Genomic_DNA"/>
</dbReference>
<dbReference type="Proteomes" id="UP000536624">
    <property type="component" value="Unassembled WGS sequence"/>
</dbReference>